<sequence length="107" mass="12366">MYSSTFIFAKKQFDQEFFELDKQIADMAKSIPGYIGEESWVNLDTGVISGVYYWETMEALQKLIQDPKHQEAKAKSSKWLDSYKVIIAKVHIEYGDKSLGLVHQVKQ</sequence>
<dbReference type="EMBL" id="JBIWXY010000001">
    <property type="protein sequence ID" value="MFJ5445974.1"/>
    <property type="molecule type" value="Genomic_DNA"/>
</dbReference>
<dbReference type="Gene3D" id="3.30.70.100">
    <property type="match status" value="1"/>
</dbReference>
<dbReference type="InterPro" id="IPR011008">
    <property type="entry name" value="Dimeric_a/b-barrel"/>
</dbReference>
<accession>A0ABW8GLF3</accession>
<dbReference type="InterPro" id="IPR052936">
    <property type="entry name" value="Jasmonate_Hydroxylase-like"/>
</dbReference>
<dbReference type="SUPFAM" id="SSF54909">
    <property type="entry name" value="Dimeric alpha+beta barrel"/>
    <property type="match status" value="1"/>
</dbReference>
<comment type="caution">
    <text evidence="1">The sequence shown here is derived from an EMBL/GenBank/DDBJ whole genome shotgun (WGS) entry which is preliminary data.</text>
</comment>
<keyword evidence="1" id="KW-0503">Monooxygenase</keyword>
<dbReference type="Proteomes" id="UP001617669">
    <property type="component" value="Unassembled WGS sequence"/>
</dbReference>
<protein>
    <submittedName>
        <fullName evidence="1">Antibiotic biosynthesis monooxygenase family protein</fullName>
        <ecNumber evidence="1">1.14.-.-</ecNumber>
    </submittedName>
</protein>
<reference evidence="1 2" key="1">
    <citation type="submission" date="2024-11" db="EMBL/GenBank/DDBJ databases">
        <authorList>
            <person name="Kaparullina E.N."/>
            <person name="Delegan Y.A."/>
            <person name="Doronina N.V."/>
        </authorList>
    </citation>
    <scope>NUCLEOTIDE SEQUENCE [LARGE SCALE GENOMIC DNA]</scope>
    <source>
        <strain evidence="1 2">7sh_L</strain>
    </source>
</reference>
<proteinExistence type="predicted"/>
<name>A0ABW8GLF3_9PROT</name>
<keyword evidence="2" id="KW-1185">Reference proteome</keyword>
<keyword evidence="1" id="KW-0560">Oxidoreductase</keyword>
<evidence type="ECO:0000313" key="2">
    <source>
        <dbReference type="Proteomes" id="UP001617669"/>
    </source>
</evidence>
<dbReference type="EC" id="1.14.-.-" evidence="1"/>
<gene>
    <name evidence="1" type="ORF">ACIKP9_07000</name>
</gene>
<organism evidence="1 2">
    <name type="scientific">Methylobacillus methanolivorans</name>
    <dbReference type="NCBI Taxonomy" id="1848927"/>
    <lineage>
        <taxon>Bacteria</taxon>
        <taxon>Pseudomonadati</taxon>
        <taxon>Pseudomonadota</taxon>
        <taxon>Betaproteobacteria</taxon>
        <taxon>Nitrosomonadales</taxon>
        <taxon>Methylophilaceae</taxon>
        <taxon>Methylobacillus</taxon>
    </lineage>
</organism>
<dbReference type="GO" id="GO:0004497">
    <property type="term" value="F:monooxygenase activity"/>
    <property type="evidence" value="ECO:0007669"/>
    <property type="project" value="UniProtKB-KW"/>
</dbReference>
<dbReference type="PANTHER" id="PTHR37811">
    <property type="entry name" value="BLL5343 PROTEIN"/>
    <property type="match status" value="1"/>
</dbReference>
<evidence type="ECO:0000313" key="1">
    <source>
        <dbReference type="EMBL" id="MFJ5445974.1"/>
    </source>
</evidence>
<dbReference type="PANTHER" id="PTHR37811:SF2">
    <property type="entry name" value="ABM DOMAIN-CONTAINING PROTEIN"/>
    <property type="match status" value="1"/>
</dbReference>
<dbReference type="RefSeq" id="WP_400880964.1">
    <property type="nucleotide sequence ID" value="NZ_JBIWXY010000001.1"/>
</dbReference>